<dbReference type="OrthoDB" id="7021208at2"/>
<dbReference type="AlphaFoldDB" id="A0A1H2EN54"/>
<evidence type="ECO:0000313" key="3">
    <source>
        <dbReference type="Proteomes" id="UP000243924"/>
    </source>
</evidence>
<dbReference type="Proteomes" id="UP000243924">
    <property type="component" value="Chromosome I"/>
</dbReference>
<dbReference type="Pfam" id="PF13652">
    <property type="entry name" value="QSregVF"/>
    <property type="match status" value="1"/>
</dbReference>
<accession>A0A1H2EN54</accession>
<evidence type="ECO:0000256" key="1">
    <source>
        <dbReference type="SAM" id="SignalP"/>
    </source>
</evidence>
<sequence length="133" mass="14982">MLRWSLVLLALLIVLPSHAVSLRDVRLQETLSAVAEASSEGTPRAINADITDLGFQAEERELINRLAVDADYAERMQEDPMLIRNQLQSSVCSNQRFRQLMDMGATLSYHFVLKDSEQPVLTQSFIANHCHSL</sequence>
<reference evidence="3" key="1">
    <citation type="submission" date="2016-10" db="EMBL/GenBank/DDBJ databases">
        <authorList>
            <person name="Varghese N."/>
            <person name="Submissions S."/>
        </authorList>
    </citation>
    <scope>NUCLEOTIDE SEQUENCE [LARGE SCALE GENOMIC DNA]</scope>
    <source>
        <strain evidence="3">CECT 8338</strain>
    </source>
</reference>
<dbReference type="STRING" id="1434072.SAMN05216210_0874"/>
<organism evidence="2 3">
    <name type="scientific">Halopseudomonas salegens</name>
    <dbReference type="NCBI Taxonomy" id="1434072"/>
    <lineage>
        <taxon>Bacteria</taxon>
        <taxon>Pseudomonadati</taxon>
        <taxon>Pseudomonadota</taxon>
        <taxon>Gammaproteobacteria</taxon>
        <taxon>Pseudomonadales</taxon>
        <taxon>Pseudomonadaceae</taxon>
        <taxon>Halopseudomonas</taxon>
    </lineage>
</organism>
<keyword evidence="3" id="KW-1185">Reference proteome</keyword>
<dbReference type="RefSeq" id="WP_092384501.1">
    <property type="nucleotide sequence ID" value="NZ_LT629787.1"/>
</dbReference>
<proteinExistence type="predicted"/>
<feature type="signal peptide" evidence="1">
    <location>
        <begin position="1"/>
        <end position="19"/>
    </location>
</feature>
<name>A0A1H2EN54_9GAMM</name>
<dbReference type="EMBL" id="LT629787">
    <property type="protein sequence ID" value="SDT96383.1"/>
    <property type="molecule type" value="Genomic_DNA"/>
</dbReference>
<evidence type="ECO:0000313" key="2">
    <source>
        <dbReference type="EMBL" id="SDT96383.1"/>
    </source>
</evidence>
<keyword evidence="1" id="KW-0732">Signal</keyword>
<dbReference type="InterPro" id="IPR025203">
    <property type="entry name" value="QSregVF"/>
</dbReference>
<feature type="chain" id="PRO_5009273151" evidence="1">
    <location>
        <begin position="20"/>
        <end position="133"/>
    </location>
</feature>
<protein>
    <submittedName>
        <fullName evidence="2">Putative quorum-sensing-regulated virulence factor</fullName>
    </submittedName>
</protein>
<gene>
    <name evidence="2" type="ORF">SAMN05216210_0874</name>
</gene>
<dbReference type="Gene3D" id="3.30.300.250">
    <property type="match status" value="1"/>
</dbReference>